<evidence type="ECO:0000313" key="10">
    <source>
        <dbReference type="EMBL" id="PRP87804.1"/>
    </source>
</evidence>
<keyword evidence="5 9" id="KW-0067">ATP-binding</keyword>
<dbReference type="PROSITE" id="PS00751">
    <property type="entry name" value="TCP1_2"/>
    <property type="match status" value="1"/>
</dbReference>
<gene>
    <name evidence="10" type="ORF">PROFUN_04278</name>
</gene>
<dbReference type="PROSITE" id="PS00750">
    <property type="entry name" value="TCP1_1"/>
    <property type="match status" value="1"/>
</dbReference>
<evidence type="ECO:0000256" key="8">
    <source>
        <dbReference type="ARBA" id="ARBA00029602"/>
    </source>
</evidence>
<dbReference type="OrthoDB" id="1748577at2759"/>
<dbReference type="PROSITE" id="PS00995">
    <property type="entry name" value="TCP1_3"/>
    <property type="match status" value="1"/>
</dbReference>
<evidence type="ECO:0000256" key="4">
    <source>
        <dbReference type="ARBA" id="ARBA00022741"/>
    </source>
</evidence>
<dbReference type="InterPro" id="IPR002423">
    <property type="entry name" value="Cpn60/GroEL/TCP-1"/>
</dbReference>
<dbReference type="InterPro" id="IPR002194">
    <property type="entry name" value="Chaperonin_TCP-1_CS"/>
</dbReference>
<dbReference type="GO" id="GO:0051082">
    <property type="term" value="F:unfolded protein binding"/>
    <property type="evidence" value="ECO:0007669"/>
    <property type="project" value="InterPro"/>
</dbReference>
<evidence type="ECO:0000256" key="5">
    <source>
        <dbReference type="ARBA" id="ARBA00022840"/>
    </source>
</evidence>
<protein>
    <recommendedName>
        <fullName evidence="8">CCT-theta</fullName>
    </recommendedName>
</protein>
<dbReference type="FunFam" id="3.50.7.10:FF:000008">
    <property type="entry name" value="T-complex protein 1 subunit theta"/>
    <property type="match status" value="1"/>
</dbReference>
<sequence length="541" mass="57969">MLSLGDMLKAGTRHLNGKNEAVLQNIEAVKNLSEITRTSLGPHGMNKMIVNHLEKLFVTNDAATILKELDVMHPAAKIAVLSAHMQEQEIGDGTNFVLILIGELLQKAETLIHKGLHTSEVIAGYTAAGRKSAELLEGMSVLTIEDPRDPEAIAKILRSVITAKQFGYEDLLAPIIAKACIAVLPKNAKSFNTDNVRVAKILGGGVFDTTVIKGQVITRDSETSVKKAYKAKIAVFSAGIENAKTETKDTVMIKDAESLINYSKTEEAAIEDVIKKVHEAGVTVIISGGAVSEMAMHYIERYGIMCVKVLSKFDLRRVCKAVGATALVRLGAPTAEETGYCDSVTVEEIGSTKVTIFRQDTTDSGISTIVVRAATQNILDDVERAIDRLSLFLDDGVNVYKGVVRDGRFVAGAAAAEIALARALGQYADSTPGLTQHAIRRYAEAFQVIPRTISENAGMKATDIISSLYAAHQKGDKNTGIDIENGVADATELGVFDHLVAKQNAIRLATDAAVTILRVDQIIMSKPAGGPKPPQQGARDA</sequence>
<evidence type="ECO:0000256" key="9">
    <source>
        <dbReference type="RuleBase" id="RU004187"/>
    </source>
</evidence>
<keyword evidence="6 9" id="KW-0143">Chaperone</keyword>
<dbReference type="InterPro" id="IPR017998">
    <property type="entry name" value="Chaperone_TCP-1"/>
</dbReference>
<dbReference type="SUPFAM" id="SSF48592">
    <property type="entry name" value="GroEL equatorial domain-like"/>
    <property type="match status" value="1"/>
</dbReference>
<evidence type="ECO:0000256" key="1">
    <source>
        <dbReference type="ARBA" id="ARBA00004496"/>
    </source>
</evidence>
<dbReference type="SUPFAM" id="SSF54849">
    <property type="entry name" value="GroEL-intermediate domain like"/>
    <property type="match status" value="1"/>
</dbReference>
<keyword evidence="11" id="KW-1185">Reference proteome</keyword>
<dbReference type="Gene3D" id="3.30.260.10">
    <property type="entry name" value="TCP-1-like chaperonin intermediate domain"/>
    <property type="match status" value="1"/>
</dbReference>
<name>A0A2P6NV07_9EUKA</name>
<reference evidence="10 11" key="1">
    <citation type="journal article" date="2018" name="Genome Biol. Evol.">
        <title>Multiple Roots of Fruiting Body Formation in Amoebozoa.</title>
        <authorList>
            <person name="Hillmann F."/>
            <person name="Forbes G."/>
            <person name="Novohradska S."/>
            <person name="Ferling I."/>
            <person name="Riege K."/>
            <person name="Groth M."/>
            <person name="Westermann M."/>
            <person name="Marz M."/>
            <person name="Spaller T."/>
            <person name="Winckler T."/>
            <person name="Schaap P."/>
            <person name="Glockner G."/>
        </authorList>
    </citation>
    <scope>NUCLEOTIDE SEQUENCE [LARGE SCALE GENOMIC DNA]</scope>
    <source>
        <strain evidence="10 11">Jena</strain>
    </source>
</reference>
<comment type="subcellular location">
    <subcellularLocation>
        <location evidence="1">Cytoplasm</location>
    </subcellularLocation>
</comment>
<dbReference type="FunCoup" id="A0A2P6NV07">
    <property type="interactions" value="908"/>
</dbReference>
<dbReference type="InterPro" id="IPR027410">
    <property type="entry name" value="TCP-1-like_intermed_sf"/>
</dbReference>
<dbReference type="PANTHER" id="PTHR11353">
    <property type="entry name" value="CHAPERONIN"/>
    <property type="match status" value="1"/>
</dbReference>
<proteinExistence type="inferred from homology"/>
<dbReference type="InterPro" id="IPR027409">
    <property type="entry name" value="GroEL-like_apical_dom_sf"/>
</dbReference>
<dbReference type="EMBL" id="MDYQ01000017">
    <property type="protein sequence ID" value="PRP87804.1"/>
    <property type="molecule type" value="Genomic_DNA"/>
</dbReference>
<dbReference type="Gene3D" id="3.50.7.10">
    <property type="entry name" value="GroEL"/>
    <property type="match status" value="1"/>
</dbReference>
<dbReference type="AlphaFoldDB" id="A0A2P6NV07"/>
<comment type="similarity">
    <text evidence="2 9">Belongs to the TCP-1 chaperonin family.</text>
</comment>
<dbReference type="InterPro" id="IPR012721">
    <property type="entry name" value="Chap_CCT_theta"/>
</dbReference>
<dbReference type="NCBIfam" id="TIGR02346">
    <property type="entry name" value="chap_CCT_theta"/>
    <property type="match status" value="1"/>
</dbReference>
<evidence type="ECO:0000313" key="11">
    <source>
        <dbReference type="Proteomes" id="UP000241769"/>
    </source>
</evidence>
<evidence type="ECO:0000256" key="3">
    <source>
        <dbReference type="ARBA" id="ARBA00022490"/>
    </source>
</evidence>
<keyword evidence="3" id="KW-0963">Cytoplasm</keyword>
<dbReference type="GO" id="GO:0140662">
    <property type="term" value="F:ATP-dependent protein folding chaperone"/>
    <property type="evidence" value="ECO:0007669"/>
    <property type="project" value="InterPro"/>
</dbReference>
<evidence type="ECO:0000256" key="6">
    <source>
        <dbReference type="ARBA" id="ARBA00023186"/>
    </source>
</evidence>
<dbReference type="GO" id="GO:0005737">
    <property type="term" value="C:cytoplasm"/>
    <property type="evidence" value="ECO:0007669"/>
    <property type="project" value="UniProtKB-SubCell"/>
</dbReference>
<dbReference type="CDD" id="cd03341">
    <property type="entry name" value="TCP1_theta"/>
    <property type="match status" value="1"/>
</dbReference>
<dbReference type="PRINTS" id="PR00304">
    <property type="entry name" value="TCOMPLEXTCP1"/>
</dbReference>
<dbReference type="GO" id="GO:0005524">
    <property type="term" value="F:ATP binding"/>
    <property type="evidence" value="ECO:0007669"/>
    <property type="project" value="UniProtKB-KW"/>
</dbReference>
<dbReference type="Pfam" id="PF00118">
    <property type="entry name" value="Cpn60_TCP1"/>
    <property type="match status" value="1"/>
</dbReference>
<dbReference type="Gene3D" id="1.10.560.10">
    <property type="entry name" value="GroEL-like equatorial domain"/>
    <property type="match status" value="1"/>
</dbReference>
<dbReference type="Proteomes" id="UP000241769">
    <property type="component" value="Unassembled WGS sequence"/>
</dbReference>
<dbReference type="SUPFAM" id="SSF52029">
    <property type="entry name" value="GroEL apical domain-like"/>
    <property type="match status" value="1"/>
</dbReference>
<dbReference type="STRING" id="1890364.A0A2P6NV07"/>
<keyword evidence="4 9" id="KW-0547">Nucleotide-binding</keyword>
<evidence type="ECO:0000256" key="2">
    <source>
        <dbReference type="ARBA" id="ARBA00008020"/>
    </source>
</evidence>
<dbReference type="GO" id="GO:0016887">
    <property type="term" value="F:ATP hydrolysis activity"/>
    <property type="evidence" value="ECO:0007669"/>
    <property type="project" value="InterPro"/>
</dbReference>
<organism evidence="10 11">
    <name type="scientific">Planoprotostelium fungivorum</name>
    <dbReference type="NCBI Taxonomy" id="1890364"/>
    <lineage>
        <taxon>Eukaryota</taxon>
        <taxon>Amoebozoa</taxon>
        <taxon>Evosea</taxon>
        <taxon>Variosea</taxon>
        <taxon>Cavosteliida</taxon>
        <taxon>Cavosteliaceae</taxon>
        <taxon>Planoprotostelium</taxon>
    </lineage>
</organism>
<comment type="caution">
    <text evidence="10">The sequence shown here is derived from an EMBL/GenBank/DDBJ whole genome shotgun (WGS) entry which is preliminary data.</text>
</comment>
<accession>A0A2P6NV07</accession>
<dbReference type="InterPro" id="IPR027413">
    <property type="entry name" value="GROEL-like_equatorial_sf"/>
</dbReference>
<comment type="function">
    <text evidence="7">Molecular chaperone; assists the folding of proteins upon ATP hydrolysis. Known to play a role, in vitro, in the folding of actin and tubulin.</text>
</comment>
<dbReference type="InParanoid" id="A0A2P6NV07"/>
<evidence type="ECO:0000256" key="7">
    <source>
        <dbReference type="ARBA" id="ARBA00024677"/>
    </source>
</evidence>